<feature type="transmembrane region" description="Helical" evidence="1">
    <location>
        <begin position="104"/>
        <end position="129"/>
    </location>
</feature>
<keyword evidence="1" id="KW-0472">Membrane</keyword>
<accession>A0A644V685</accession>
<evidence type="ECO:0000313" key="2">
    <source>
        <dbReference type="EMBL" id="MPL86707.1"/>
    </source>
</evidence>
<sequence>MDLRITAVITAVIAFAGASDDQRIAAGIIGAAFVVCSFIALSPEKRILLLSAAGFPLVFTAGHPVFTGLLLTGVIITVLAASGIKADPKILPAAAGAGVTGGIFAMQLSVVLPVLAAGIFAIFVLYIIFVRAYRLKKEVEGTNT</sequence>
<organism evidence="2">
    <name type="scientific">bioreactor metagenome</name>
    <dbReference type="NCBI Taxonomy" id="1076179"/>
    <lineage>
        <taxon>unclassified sequences</taxon>
        <taxon>metagenomes</taxon>
        <taxon>ecological metagenomes</taxon>
    </lineage>
</organism>
<dbReference type="AlphaFoldDB" id="A0A644V685"/>
<name>A0A644V685_9ZZZZ</name>
<protein>
    <submittedName>
        <fullName evidence="2">Uncharacterized protein</fullName>
    </submittedName>
</protein>
<evidence type="ECO:0000256" key="1">
    <source>
        <dbReference type="SAM" id="Phobius"/>
    </source>
</evidence>
<keyword evidence="1" id="KW-0812">Transmembrane</keyword>
<keyword evidence="1" id="KW-1133">Transmembrane helix</keyword>
<dbReference type="EMBL" id="VSSQ01000226">
    <property type="protein sequence ID" value="MPL86707.1"/>
    <property type="molecule type" value="Genomic_DNA"/>
</dbReference>
<comment type="caution">
    <text evidence="2">The sequence shown here is derived from an EMBL/GenBank/DDBJ whole genome shotgun (WGS) entry which is preliminary data.</text>
</comment>
<feature type="transmembrane region" description="Helical" evidence="1">
    <location>
        <begin position="24"/>
        <end position="41"/>
    </location>
</feature>
<gene>
    <name evidence="2" type="ORF">SDC9_32693</name>
</gene>
<reference evidence="2" key="1">
    <citation type="submission" date="2019-08" db="EMBL/GenBank/DDBJ databases">
        <authorList>
            <person name="Kucharzyk K."/>
            <person name="Murdoch R.W."/>
            <person name="Higgins S."/>
            <person name="Loffler F."/>
        </authorList>
    </citation>
    <scope>NUCLEOTIDE SEQUENCE</scope>
</reference>
<feature type="transmembrane region" description="Helical" evidence="1">
    <location>
        <begin position="53"/>
        <end position="84"/>
    </location>
</feature>
<proteinExistence type="predicted"/>